<dbReference type="SUPFAM" id="SSF46894">
    <property type="entry name" value="C-terminal effector domain of the bipartite response regulators"/>
    <property type="match status" value="1"/>
</dbReference>
<dbReference type="EMBL" id="BMKQ01000001">
    <property type="protein sequence ID" value="GGF49816.1"/>
    <property type="molecule type" value="Genomic_DNA"/>
</dbReference>
<keyword evidence="2 5" id="KW-0238">DNA-binding</keyword>
<reference evidence="5" key="1">
    <citation type="journal article" date="2014" name="Int. J. Syst. Evol. Microbiol.">
        <title>Complete genome sequence of Corynebacterium casei LMG S-19264T (=DSM 44701T), isolated from a smear-ripened cheese.</title>
        <authorList>
            <consortium name="US DOE Joint Genome Institute (JGI-PGF)"/>
            <person name="Walter F."/>
            <person name="Albersmeier A."/>
            <person name="Kalinowski J."/>
            <person name="Ruckert C."/>
        </authorList>
    </citation>
    <scope>NUCLEOTIDE SEQUENCE</scope>
    <source>
        <strain evidence="5">CGMCC 1.16067</strain>
    </source>
</reference>
<sequence length="239" mass="25954">MARSSSSDGGADVAALPTSGPVRVAVLNDHELVVEGLAGMLRRFPDRVRIEEVGTDAKPGQAVDLVLYDMYGAGVADRHWSEFLGRGWAPRYVVQYDWKGQPGADDHLPAEDDAVRTIAVPKWLGGEALVAALEEIHATGTYSGPTTTVEATQRAEAEPTPVERLWPGKREGLTERESEVVALIVEGMSNKEIAASLYLGVNTIKTYVRSAYRTMGVADRSNAVLWGIDHGFRLDRPAR</sequence>
<dbReference type="PROSITE" id="PS50043">
    <property type="entry name" value="HTH_LUXR_2"/>
    <property type="match status" value="1"/>
</dbReference>
<keyword evidence="6" id="KW-1185">Reference proteome</keyword>
<evidence type="ECO:0000313" key="6">
    <source>
        <dbReference type="Proteomes" id="UP000649179"/>
    </source>
</evidence>
<protein>
    <submittedName>
        <fullName evidence="5">DNA-binding response regulator</fullName>
    </submittedName>
</protein>
<evidence type="ECO:0000256" key="3">
    <source>
        <dbReference type="ARBA" id="ARBA00023163"/>
    </source>
</evidence>
<dbReference type="InterPro" id="IPR000792">
    <property type="entry name" value="Tscrpt_reg_LuxR_C"/>
</dbReference>
<dbReference type="SMART" id="SM00421">
    <property type="entry name" value="HTH_LUXR"/>
    <property type="match status" value="1"/>
</dbReference>
<dbReference type="Gene3D" id="1.10.10.10">
    <property type="entry name" value="Winged helix-like DNA-binding domain superfamily/Winged helix DNA-binding domain"/>
    <property type="match status" value="1"/>
</dbReference>
<evidence type="ECO:0000313" key="5">
    <source>
        <dbReference type="EMBL" id="GGF49816.1"/>
    </source>
</evidence>
<dbReference type="PRINTS" id="PR00038">
    <property type="entry name" value="HTHLUXR"/>
</dbReference>
<dbReference type="GO" id="GO:0006355">
    <property type="term" value="P:regulation of DNA-templated transcription"/>
    <property type="evidence" value="ECO:0007669"/>
    <property type="project" value="InterPro"/>
</dbReference>
<name>A0A917F3L2_9ACTN</name>
<evidence type="ECO:0000256" key="1">
    <source>
        <dbReference type="ARBA" id="ARBA00023015"/>
    </source>
</evidence>
<evidence type="ECO:0000256" key="2">
    <source>
        <dbReference type="ARBA" id="ARBA00023125"/>
    </source>
</evidence>
<dbReference type="Proteomes" id="UP000649179">
    <property type="component" value="Unassembled WGS sequence"/>
</dbReference>
<dbReference type="CDD" id="cd06170">
    <property type="entry name" value="LuxR_C_like"/>
    <property type="match status" value="1"/>
</dbReference>
<dbReference type="GO" id="GO:0003677">
    <property type="term" value="F:DNA binding"/>
    <property type="evidence" value="ECO:0007669"/>
    <property type="project" value="UniProtKB-KW"/>
</dbReference>
<dbReference type="InterPro" id="IPR036388">
    <property type="entry name" value="WH-like_DNA-bd_sf"/>
</dbReference>
<dbReference type="PANTHER" id="PTHR44688">
    <property type="entry name" value="DNA-BINDING TRANSCRIPTIONAL ACTIVATOR DEVR_DOSR"/>
    <property type="match status" value="1"/>
</dbReference>
<reference evidence="5" key="2">
    <citation type="submission" date="2020-09" db="EMBL/GenBank/DDBJ databases">
        <authorList>
            <person name="Sun Q."/>
            <person name="Zhou Y."/>
        </authorList>
    </citation>
    <scope>NUCLEOTIDE SEQUENCE</scope>
    <source>
        <strain evidence="5">CGMCC 1.16067</strain>
    </source>
</reference>
<keyword evidence="1" id="KW-0805">Transcription regulation</keyword>
<dbReference type="RefSeq" id="WP_188780045.1">
    <property type="nucleotide sequence ID" value="NZ_BMKQ01000001.1"/>
</dbReference>
<keyword evidence="3" id="KW-0804">Transcription</keyword>
<dbReference type="InterPro" id="IPR016032">
    <property type="entry name" value="Sig_transdc_resp-reg_C-effctor"/>
</dbReference>
<proteinExistence type="predicted"/>
<comment type="caution">
    <text evidence="5">The sequence shown here is derived from an EMBL/GenBank/DDBJ whole genome shotgun (WGS) entry which is preliminary data.</text>
</comment>
<feature type="domain" description="HTH luxR-type" evidence="4">
    <location>
        <begin position="166"/>
        <end position="231"/>
    </location>
</feature>
<dbReference type="AlphaFoldDB" id="A0A917F3L2"/>
<gene>
    <name evidence="5" type="ORF">GCM10011519_24730</name>
</gene>
<accession>A0A917F3L2</accession>
<evidence type="ECO:0000259" key="4">
    <source>
        <dbReference type="PROSITE" id="PS50043"/>
    </source>
</evidence>
<dbReference type="Pfam" id="PF00196">
    <property type="entry name" value="GerE"/>
    <property type="match status" value="1"/>
</dbReference>
<dbReference type="PANTHER" id="PTHR44688:SF16">
    <property type="entry name" value="DNA-BINDING TRANSCRIPTIONAL ACTIVATOR DEVR_DOSR"/>
    <property type="match status" value="1"/>
</dbReference>
<organism evidence="5 6">
    <name type="scientific">Marmoricola endophyticus</name>
    <dbReference type="NCBI Taxonomy" id="2040280"/>
    <lineage>
        <taxon>Bacteria</taxon>
        <taxon>Bacillati</taxon>
        <taxon>Actinomycetota</taxon>
        <taxon>Actinomycetes</taxon>
        <taxon>Propionibacteriales</taxon>
        <taxon>Nocardioidaceae</taxon>
        <taxon>Marmoricola</taxon>
    </lineage>
</organism>